<dbReference type="Pfam" id="PF24918">
    <property type="entry name" value="NET2A_C"/>
    <property type="match status" value="1"/>
</dbReference>
<dbReference type="PANTHER" id="PTHR31631">
    <property type="entry name" value="PROTEIN NETWORKED 2D"/>
    <property type="match status" value="1"/>
</dbReference>
<name>A0ABC8UZU0_9AQUA</name>
<feature type="region of interest" description="Disordered" evidence="3">
    <location>
        <begin position="438"/>
        <end position="469"/>
    </location>
</feature>
<sequence length="1161" mass="132168">MEEKVEYILKIINEDGDSFAKRAEMYYKKRPELVNFVEDSFRGYRALAERYDHLSRELQSANKTIATVYPERVQLSMDDDDDDQNFPTTSNSFLDANKPSKGLPVAPKLNIPKLPTVPKKNSRSPSRLMSKKGLLKINATDAAAATASSGLSKAEAVKELDKLQKDILALQTENEFVKSSYESRLAKYWEIENQVTEMQAKVSSLQDEFGIGKVIEDDEARTLMASTALKSCLDTLVSLQEKQEQSTEEARLECRRIQDVQEQFKTLKEQLISNKTHGQDISQEYVSGSASQELKNLEQQVDSIEQERHDLKMLRSEIKKQLQVNADKSPTMSELAEKIDELIDKVILLEIAVFSQNALVKRLRSETSELQAHVQRLGADKETQIEDSDSMINKMRELEEELNKVQSLNQSIKYQNKNLQIHFTEASLNVDHLSEELTSVKPDENPDKVGEMPKPVQTEEEKKDDTVKQRTSTKYEEQEYFVHSNSSNHIVDLSQVGQVRDVPDANSKGFNRQDMNMAPGHNSVILKDVREDGEVKKDDVADQDSSIKAEETDYGESYQSNELWLKGQARAAPDAKPQNKMKRSDDMMIAVDNSVILKLGEEVGEDNVQEHSISVKTGKQNFSQINPRTHSDTMSRVMIFKNDMTMEGEKNVSFPICSAVKADDYLSGNVQEKAVSGTTPQKGIQFGNITAITRHMETEEERKIDGFPDKNISVKAKEDENYAQSNPIINLDDISWEIQEPKAQEKDEKQDLFETVHSDLNIGPQELAGEEDDQPNWRLLFLNGLEDREKIILEEYTSVLRNYKEVKKKLSEAEKKKRASLFQSVIQIKVLRNANAVKDAEIQSLNEKLILFKSKLEETPDVDEGVTTTGFHVSDISSPSSDQKAVCDLLEEHVKSSDRTEETTVREDEKISHIEEPEGNINLASVSVPHAVSIIEEKIRTDIDDLLEENIEFWLRFSTSFHQIQKFQTSVQDLQEELVKLKEHKKQDGITKHQSDVRPIYRHLREIQTELTLWLEHNSVLKDDLHNRLSSLSTIQEEISSFSRAGSKAEDTELSDYQAAKFQGEVLNMKQENNKIADELLVGLERVKVFQVEIKRTLAQLDEELEISTKNNQTKNSSSRSRIPLRSFLFGVKLKRQKPSIFACISPALQKQYSDLTSLPI</sequence>
<evidence type="ECO:0000259" key="4">
    <source>
        <dbReference type="PROSITE" id="PS51774"/>
    </source>
</evidence>
<dbReference type="PROSITE" id="PS51774">
    <property type="entry name" value="NAB"/>
    <property type="match status" value="1"/>
</dbReference>
<feature type="compositionally biased region" description="Polar residues" evidence="3">
    <location>
        <begin position="85"/>
        <end position="94"/>
    </location>
</feature>
<organism evidence="5 6">
    <name type="scientific">Ilex paraguariensis</name>
    <name type="common">yerba mate</name>
    <dbReference type="NCBI Taxonomy" id="185542"/>
    <lineage>
        <taxon>Eukaryota</taxon>
        <taxon>Viridiplantae</taxon>
        <taxon>Streptophyta</taxon>
        <taxon>Embryophyta</taxon>
        <taxon>Tracheophyta</taxon>
        <taxon>Spermatophyta</taxon>
        <taxon>Magnoliopsida</taxon>
        <taxon>eudicotyledons</taxon>
        <taxon>Gunneridae</taxon>
        <taxon>Pentapetalae</taxon>
        <taxon>asterids</taxon>
        <taxon>campanulids</taxon>
        <taxon>Aquifoliales</taxon>
        <taxon>Aquifoliaceae</taxon>
        <taxon>Ilex</taxon>
    </lineage>
</organism>
<feature type="compositionally biased region" description="Basic and acidic residues" evidence="3">
    <location>
        <begin position="535"/>
        <end position="551"/>
    </location>
</feature>
<feature type="coiled-coil region" evidence="2">
    <location>
        <begin position="793"/>
        <end position="848"/>
    </location>
</feature>
<evidence type="ECO:0000256" key="3">
    <source>
        <dbReference type="SAM" id="MobiDB-lite"/>
    </source>
</evidence>
<dbReference type="Pfam" id="PF07765">
    <property type="entry name" value="KIP1"/>
    <property type="match status" value="1"/>
</dbReference>
<evidence type="ECO:0000313" key="5">
    <source>
        <dbReference type="EMBL" id="CAK9186590.1"/>
    </source>
</evidence>
<dbReference type="InterPro" id="IPR056888">
    <property type="entry name" value="NET2A-D/KIP1-like_dom"/>
</dbReference>
<feature type="domain" description="NAB" evidence="4">
    <location>
        <begin position="1"/>
        <end position="58"/>
    </location>
</feature>
<dbReference type="InterPro" id="IPR056889">
    <property type="entry name" value="NET2A-D/KIP1-like_C"/>
</dbReference>
<feature type="coiled-coil region" evidence="2">
    <location>
        <begin position="381"/>
        <end position="415"/>
    </location>
</feature>
<feature type="compositionally biased region" description="Basic and acidic residues" evidence="3">
    <location>
        <begin position="441"/>
        <end position="469"/>
    </location>
</feature>
<proteinExistence type="predicted"/>
<feature type="region of interest" description="Disordered" evidence="3">
    <location>
        <begin position="535"/>
        <end position="554"/>
    </location>
</feature>
<dbReference type="Pfam" id="PF25014">
    <property type="entry name" value="NET2A"/>
    <property type="match status" value="1"/>
</dbReference>
<keyword evidence="1 2" id="KW-0175">Coiled coil</keyword>
<evidence type="ECO:0000313" key="6">
    <source>
        <dbReference type="Proteomes" id="UP001642360"/>
    </source>
</evidence>
<accession>A0ABC8UZU0</accession>
<dbReference type="InterPro" id="IPR011684">
    <property type="entry name" value="NAB"/>
</dbReference>
<evidence type="ECO:0000256" key="1">
    <source>
        <dbReference type="ARBA" id="ARBA00023054"/>
    </source>
</evidence>
<feature type="region of interest" description="Disordered" evidence="3">
    <location>
        <begin position="77"/>
        <end position="130"/>
    </location>
</feature>
<reference evidence="5 6" key="1">
    <citation type="submission" date="2024-02" db="EMBL/GenBank/DDBJ databases">
        <authorList>
            <person name="Vignale AGUSTIN F."/>
            <person name="Sosa J E."/>
            <person name="Modenutti C."/>
        </authorList>
    </citation>
    <scope>NUCLEOTIDE SEQUENCE [LARGE SCALE GENOMIC DNA]</scope>
</reference>
<comment type="caution">
    <text evidence="5">The sequence shown here is derived from an EMBL/GenBank/DDBJ whole genome shotgun (WGS) entry which is preliminary data.</text>
</comment>
<dbReference type="EMBL" id="CAUOFW020009613">
    <property type="protein sequence ID" value="CAK9186590.1"/>
    <property type="molecule type" value="Genomic_DNA"/>
</dbReference>
<feature type="coiled-coil region" evidence="2">
    <location>
        <begin position="287"/>
        <end position="352"/>
    </location>
</feature>
<feature type="coiled-coil region" evidence="2">
    <location>
        <begin position="153"/>
        <end position="208"/>
    </location>
</feature>
<gene>
    <name evidence="5" type="ORF">ILEXP_LOCUS57083</name>
</gene>
<dbReference type="PANTHER" id="PTHR31631:SF3">
    <property type="entry name" value="PROTEIN NETWORKED 2B"/>
    <property type="match status" value="1"/>
</dbReference>
<evidence type="ECO:0000256" key="2">
    <source>
        <dbReference type="SAM" id="Coils"/>
    </source>
</evidence>
<dbReference type="AlphaFoldDB" id="A0ABC8UZU0"/>
<protein>
    <recommendedName>
        <fullName evidence="4">NAB domain-containing protein</fullName>
    </recommendedName>
</protein>
<keyword evidence="6" id="KW-1185">Reference proteome</keyword>
<dbReference type="Proteomes" id="UP001642360">
    <property type="component" value="Unassembled WGS sequence"/>
</dbReference>